<keyword evidence="13 20" id="KW-0472">Membrane</keyword>
<keyword evidence="23" id="KW-1185">Reference proteome</keyword>
<comment type="caution">
    <text evidence="22">The sequence shown here is derived from an EMBL/GenBank/DDBJ whole genome shotgun (WGS) entry which is preliminary data.</text>
</comment>
<comment type="catalytic activity">
    <reaction evidence="1">
        <text>S-ubiquitinyl-[E2 ubiquitin-conjugating enzyme]-L-cysteine + [acceptor protein]-L-lysine = [E2 ubiquitin-conjugating enzyme]-L-cysteine + N(6)-ubiquitinyl-[acceptor protein]-L-lysine.</text>
        <dbReference type="EC" id="2.3.2.27"/>
    </reaction>
</comment>
<evidence type="ECO:0000256" key="10">
    <source>
        <dbReference type="ARBA" id="ARBA00022786"/>
    </source>
</evidence>
<dbReference type="SMART" id="SM00184">
    <property type="entry name" value="RING"/>
    <property type="match status" value="1"/>
</dbReference>
<gene>
    <name evidence="22" type="ORF">GOMPHAMPRED_004706</name>
</gene>
<dbReference type="InterPro" id="IPR001841">
    <property type="entry name" value="Znf_RING"/>
</dbReference>
<accession>A0A8H3ELU0</accession>
<evidence type="ECO:0000256" key="8">
    <source>
        <dbReference type="ARBA" id="ARBA00022729"/>
    </source>
</evidence>
<dbReference type="OrthoDB" id="9984778at2759"/>
<name>A0A8H3ELU0_9LECA</name>
<dbReference type="GO" id="GO:0061630">
    <property type="term" value="F:ubiquitin protein ligase activity"/>
    <property type="evidence" value="ECO:0007669"/>
    <property type="project" value="UniProtKB-EC"/>
</dbReference>
<evidence type="ECO:0000256" key="18">
    <source>
        <dbReference type="ARBA" id="ARBA00082128"/>
    </source>
</evidence>
<keyword evidence="12 20" id="KW-1133">Transmembrane helix</keyword>
<evidence type="ECO:0000256" key="19">
    <source>
        <dbReference type="PROSITE-ProRule" id="PRU00175"/>
    </source>
</evidence>
<feature type="transmembrane region" description="Helical" evidence="20">
    <location>
        <begin position="7"/>
        <end position="25"/>
    </location>
</feature>
<evidence type="ECO:0000256" key="3">
    <source>
        <dbReference type="ARBA" id="ARBA00004906"/>
    </source>
</evidence>
<comment type="function">
    <text evidence="14">Catalytic component of the DSC E3 ubiquitin ligase complex which is required for the srbA transcriptional activator proteolytic cleavage to release the soluble transcription factor from the membrane in low oxygen or sterol conditions. Required for growth during hypoxia and triazole drug susceptibility, as well as for virulence in a murine model of invasive pulmonary aspergillosis (IPA).</text>
</comment>
<keyword evidence="7" id="KW-0479">Metal-binding</keyword>
<evidence type="ECO:0000256" key="12">
    <source>
        <dbReference type="ARBA" id="ARBA00022989"/>
    </source>
</evidence>
<evidence type="ECO:0000256" key="20">
    <source>
        <dbReference type="SAM" id="Phobius"/>
    </source>
</evidence>
<dbReference type="InterPro" id="IPR050731">
    <property type="entry name" value="HRD1_E3_ubiq-ligases"/>
</dbReference>
<reference evidence="22" key="1">
    <citation type="submission" date="2021-03" db="EMBL/GenBank/DDBJ databases">
        <authorList>
            <person name="Tagirdzhanova G."/>
        </authorList>
    </citation>
    <scope>NUCLEOTIDE SEQUENCE</scope>
</reference>
<evidence type="ECO:0000256" key="13">
    <source>
        <dbReference type="ARBA" id="ARBA00023136"/>
    </source>
</evidence>
<evidence type="ECO:0000256" key="14">
    <source>
        <dbReference type="ARBA" id="ARBA00056116"/>
    </source>
</evidence>
<evidence type="ECO:0000256" key="5">
    <source>
        <dbReference type="ARBA" id="ARBA00022679"/>
    </source>
</evidence>
<feature type="transmembrane region" description="Helical" evidence="20">
    <location>
        <begin position="450"/>
        <end position="473"/>
    </location>
</feature>
<dbReference type="PANTHER" id="PTHR22763">
    <property type="entry name" value="RING ZINC FINGER PROTEIN"/>
    <property type="match status" value="1"/>
</dbReference>
<feature type="transmembrane region" description="Helical" evidence="20">
    <location>
        <begin position="420"/>
        <end position="438"/>
    </location>
</feature>
<dbReference type="Pfam" id="PF11145">
    <property type="entry name" value="DUF2921"/>
    <property type="match status" value="2"/>
</dbReference>
<evidence type="ECO:0000256" key="1">
    <source>
        <dbReference type="ARBA" id="ARBA00000900"/>
    </source>
</evidence>
<keyword evidence="11" id="KW-0862">Zinc</keyword>
<evidence type="ECO:0000256" key="11">
    <source>
        <dbReference type="ARBA" id="ARBA00022833"/>
    </source>
</evidence>
<keyword evidence="6 20" id="KW-0812">Transmembrane</keyword>
<dbReference type="Gene3D" id="3.30.40.10">
    <property type="entry name" value="Zinc/RING finger domain, C3HC4 (zinc finger)"/>
    <property type="match status" value="1"/>
</dbReference>
<evidence type="ECO:0000256" key="7">
    <source>
        <dbReference type="ARBA" id="ARBA00022723"/>
    </source>
</evidence>
<dbReference type="InterPro" id="IPR021319">
    <property type="entry name" value="DUF2921"/>
</dbReference>
<feature type="transmembrane region" description="Helical" evidence="20">
    <location>
        <begin position="664"/>
        <end position="681"/>
    </location>
</feature>
<dbReference type="InterPro" id="IPR013083">
    <property type="entry name" value="Znf_RING/FYVE/PHD"/>
</dbReference>
<keyword evidence="10" id="KW-0833">Ubl conjugation pathway</keyword>
<evidence type="ECO:0000256" key="17">
    <source>
        <dbReference type="ARBA" id="ARBA00077885"/>
    </source>
</evidence>
<feature type="transmembrane region" description="Helical" evidence="20">
    <location>
        <begin position="602"/>
        <end position="620"/>
    </location>
</feature>
<evidence type="ECO:0000259" key="21">
    <source>
        <dbReference type="PROSITE" id="PS50089"/>
    </source>
</evidence>
<dbReference type="EC" id="2.3.2.27" evidence="4"/>
<keyword evidence="9 19" id="KW-0863">Zinc-finger</keyword>
<dbReference type="PROSITE" id="PS50089">
    <property type="entry name" value="ZF_RING_2"/>
    <property type="match status" value="1"/>
</dbReference>
<evidence type="ECO:0000256" key="6">
    <source>
        <dbReference type="ARBA" id="ARBA00022692"/>
    </source>
</evidence>
<evidence type="ECO:0000256" key="9">
    <source>
        <dbReference type="ARBA" id="ARBA00022771"/>
    </source>
</evidence>
<evidence type="ECO:0000256" key="15">
    <source>
        <dbReference type="ARBA" id="ARBA00063126"/>
    </source>
</evidence>
<dbReference type="Proteomes" id="UP000664169">
    <property type="component" value="Unassembled WGS sequence"/>
</dbReference>
<sequence length="843" mass="95864">MELPAGRGIIFVLVAFVFLIILQDLQDRNPGSKLQAKRIADAEQNALHVLSSSENNDFNPQDSKWLNITGLQENDSLPWQLLPQVRTKALLQAKKVLSSEWIETGPGTKHSIDSRRFGERYASVERMDALFQDLKTLPFYQNVTGTVRGNWLRSKLERQTVVPSERFNGSFEHTSTDDNYARNVSGTRGRLHLRLDERQSLSANIKSNTAREIKADLTIENTADETLEISLRGVHFMDSGAVLLTTVSDKFAGLYALPFLTRSEGHFKLSQHLLNNTLRRTLLGEGLDFVTDNDEQDQELYNIENEMFPMPQCEYIVYLQQHLVWPFESIPPSIKDSYLVQNNQVRSSSYLSMLENELRRPTGRSISFIPSLKFSATIFSPDCGFILESDGNKTPWKQHTAPHLEGDKMEVFLSRIKEHIVIYAALVFSQLVLLVRQIKDASTPSTQSRISYYTIAIMAMADNAAVVICWVLSAFTGGVYLPMISATFFLFLCVPFFGLKFLVDLWSIQAPEREERERQRSAARQANTNSTQNQASIPMVVITPAGADLLPLPATARRHADTGATPIILPPDQDIDAMIGEDEFQAAQPGFNGRSTNNRFNLGLKFILSSFSLTILSYIVSFWPLIIRYIYTNALIFCYLSYWIPQIHRNMIRNCRKALRWEFVFGHSVLRLVPVGYFYLYENNVLWVKTDPYMFTFFVAWQWAQILMLLSQDLLGPRFFLPAGVLPPAYDYHQILREGDEENGGFMPIGASHHSSGSSEESKEKGKWVSDCIICMHTLEVPYMQQDSANQPGSSSTAAVSDIFARRDYMITPCRHIFHSHCLNGWMRYKLQCPICRESLPPI</sequence>
<dbReference type="SUPFAM" id="SSF57850">
    <property type="entry name" value="RING/U-box"/>
    <property type="match status" value="1"/>
</dbReference>
<feature type="transmembrane region" description="Helical" evidence="20">
    <location>
        <begin position="626"/>
        <end position="644"/>
    </location>
</feature>
<dbReference type="Pfam" id="PF13639">
    <property type="entry name" value="zf-RING_2"/>
    <property type="match status" value="1"/>
</dbReference>
<feature type="domain" description="RING-type" evidence="21">
    <location>
        <begin position="772"/>
        <end position="837"/>
    </location>
</feature>
<dbReference type="PANTHER" id="PTHR22763:SF162">
    <property type="entry name" value="TRANSMEMBRANE E3 UBIQUITIN-PROTEIN LIGASE 1"/>
    <property type="match status" value="1"/>
</dbReference>
<dbReference type="EMBL" id="CAJPDQ010000003">
    <property type="protein sequence ID" value="CAF9906437.1"/>
    <property type="molecule type" value="Genomic_DNA"/>
</dbReference>
<dbReference type="GO" id="GO:0043161">
    <property type="term" value="P:proteasome-mediated ubiquitin-dependent protein catabolic process"/>
    <property type="evidence" value="ECO:0007669"/>
    <property type="project" value="TreeGrafter"/>
</dbReference>
<dbReference type="GO" id="GO:0044695">
    <property type="term" value="C:Dsc E3 ubiquitin ligase complex"/>
    <property type="evidence" value="ECO:0007669"/>
    <property type="project" value="TreeGrafter"/>
</dbReference>
<dbReference type="GO" id="GO:0008270">
    <property type="term" value="F:zinc ion binding"/>
    <property type="evidence" value="ECO:0007669"/>
    <property type="project" value="UniProtKB-KW"/>
</dbReference>
<keyword evidence="5" id="KW-0808">Transferase</keyword>
<feature type="transmembrane region" description="Helical" evidence="20">
    <location>
        <begin position="479"/>
        <end position="503"/>
    </location>
</feature>
<protein>
    <recommendedName>
        <fullName evidence="16">DSC E3 ubiquitin ligase complex subunit A</fullName>
        <ecNumber evidence="4">2.3.2.27</ecNumber>
    </recommendedName>
    <alternativeName>
        <fullName evidence="17">Defective for SREBP cleavage protein A</fullName>
    </alternativeName>
    <alternativeName>
        <fullName evidence="18">RING-type E3 ubiquitin transferase dscA</fullName>
    </alternativeName>
</protein>
<evidence type="ECO:0000256" key="4">
    <source>
        <dbReference type="ARBA" id="ARBA00012483"/>
    </source>
</evidence>
<evidence type="ECO:0000256" key="16">
    <source>
        <dbReference type="ARBA" id="ARBA00071072"/>
    </source>
</evidence>
<comment type="pathway">
    <text evidence="3">Protein modification; protein ubiquitination.</text>
</comment>
<evidence type="ECO:0000313" key="23">
    <source>
        <dbReference type="Proteomes" id="UP000664169"/>
    </source>
</evidence>
<dbReference type="GO" id="GO:0012505">
    <property type="term" value="C:endomembrane system"/>
    <property type="evidence" value="ECO:0007669"/>
    <property type="project" value="UniProtKB-SubCell"/>
</dbReference>
<dbReference type="AlphaFoldDB" id="A0A8H3ELU0"/>
<dbReference type="FunFam" id="3.30.40.10:FF:000626">
    <property type="entry name" value="Transmembrane ubiquitin ligase 1"/>
    <property type="match status" value="1"/>
</dbReference>
<comment type="subcellular location">
    <subcellularLocation>
        <location evidence="2">Endomembrane system</location>
        <topology evidence="2">Multi-pass membrane protein</topology>
    </subcellularLocation>
</comment>
<comment type="subunit">
    <text evidence="15">Component of the DSC E3 ubiquitin ligase complex composed of dscA, dscB, dscC and dscD.</text>
</comment>
<organism evidence="22 23">
    <name type="scientific">Gomphillus americanus</name>
    <dbReference type="NCBI Taxonomy" id="1940652"/>
    <lineage>
        <taxon>Eukaryota</taxon>
        <taxon>Fungi</taxon>
        <taxon>Dikarya</taxon>
        <taxon>Ascomycota</taxon>
        <taxon>Pezizomycotina</taxon>
        <taxon>Lecanoromycetes</taxon>
        <taxon>OSLEUM clade</taxon>
        <taxon>Ostropomycetidae</taxon>
        <taxon>Ostropales</taxon>
        <taxon>Graphidaceae</taxon>
        <taxon>Gomphilloideae</taxon>
        <taxon>Gomphillus</taxon>
    </lineage>
</organism>
<proteinExistence type="predicted"/>
<keyword evidence="8" id="KW-0732">Signal</keyword>
<evidence type="ECO:0000256" key="2">
    <source>
        <dbReference type="ARBA" id="ARBA00004127"/>
    </source>
</evidence>
<evidence type="ECO:0000313" key="22">
    <source>
        <dbReference type="EMBL" id="CAF9906437.1"/>
    </source>
</evidence>